<dbReference type="SUPFAM" id="SSF51445">
    <property type="entry name" value="(Trans)glycosidases"/>
    <property type="match status" value="1"/>
</dbReference>
<evidence type="ECO:0000313" key="6">
    <source>
        <dbReference type="Proteomes" id="UP001597118"/>
    </source>
</evidence>
<evidence type="ECO:0000259" key="4">
    <source>
        <dbReference type="SMART" id="SM01217"/>
    </source>
</evidence>
<dbReference type="InterPro" id="IPR026891">
    <property type="entry name" value="Fn3-like"/>
</dbReference>
<keyword evidence="3 5" id="KW-0378">Hydrolase</keyword>
<dbReference type="InterPro" id="IPR036881">
    <property type="entry name" value="Glyco_hydro_3_C_sf"/>
</dbReference>
<name>A0ABW4IAB8_9SPHI</name>
<feature type="domain" description="Fibronectin type III-like" evidence="4">
    <location>
        <begin position="712"/>
        <end position="781"/>
    </location>
</feature>
<evidence type="ECO:0000313" key="5">
    <source>
        <dbReference type="EMBL" id="MFD1629695.1"/>
    </source>
</evidence>
<dbReference type="InterPro" id="IPR017853">
    <property type="entry name" value="GH"/>
</dbReference>
<dbReference type="InterPro" id="IPR001764">
    <property type="entry name" value="Glyco_hydro_3_N"/>
</dbReference>
<dbReference type="Gene3D" id="3.40.50.1700">
    <property type="entry name" value="Glycoside hydrolase family 3 C-terminal domain"/>
    <property type="match status" value="1"/>
</dbReference>
<protein>
    <submittedName>
        <fullName evidence="5">Glycoside hydrolase family 3 N-terminal domain-containing protein</fullName>
    </submittedName>
</protein>
<dbReference type="SMART" id="SM01217">
    <property type="entry name" value="Fn3_like"/>
    <property type="match status" value="1"/>
</dbReference>
<dbReference type="InterPro" id="IPR036962">
    <property type="entry name" value="Glyco_hydro_3_N_sf"/>
</dbReference>
<keyword evidence="6" id="KW-1185">Reference proteome</keyword>
<dbReference type="Gene3D" id="2.60.40.10">
    <property type="entry name" value="Immunoglobulins"/>
    <property type="match status" value="1"/>
</dbReference>
<dbReference type="Proteomes" id="UP001597118">
    <property type="component" value="Unassembled WGS sequence"/>
</dbReference>
<comment type="similarity">
    <text evidence="1">Belongs to the glycosyl hydrolase 3 family.</text>
</comment>
<evidence type="ECO:0000256" key="3">
    <source>
        <dbReference type="ARBA" id="ARBA00022801"/>
    </source>
</evidence>
<evidence type="ECO:0000256" key="1">
    <source>
        <dbReference type="ARBA" id="ARBA00005336"/>
    </source>
</evidence>
<dbReference type="SUPFAM" id="SSF52279">
    <property type="entry name" value="Beta-D-glucan exohydrolase, C-terminal domain"/>
    <property type="match status" value="1"/>
</dbReference>
<evidence type="ECO:0000256" key="2">
    <source>
        <dbReference type="ARBA" id="ARBA00022729"/>
    </source>
</evidence>
<dbReference type="Gene3D" id="3.20.20.300">
    <property type="entry name" value="Glycoside hydrolase, family 3, N-terminal domain"/>
    <property type="match status" value="1"/>
</dbReference>
<reference evidence="6" key="1">
    <citation type="journal article" date="2019" name="Int. J. Syst. Evol. Microbiol.">
        <title>The Global Catalogue of Microorganisms (GCM) 10K type strain sequencing project: providing services to taxonomists for standard genome sequencing and annotation.</title>
        <authorList>
            <consortium name="The Broad Institute Genomics Platform"/>
            <consortium name="The Broad Institute Genome Sequencing Center for Infectious Disease"/>
            <person name="Wu L."/>
            <person name="Ma J."/>
        </authorList>
    </citation>
    <scope>NUCLEOTIDE SEQUENCE [LARGE SCALE GENOMIC DNA]</scope>
    <source>
        <strain evidence="6">CCUG 53762</strain>
    </source>
</reference>
<dbReference type="RefSeq" id="WP_379662076.1">
    <property type="nucleotide sequence ID" value="NZ_JBHUDG010000006.1"/>
</dbReference>
<dbReference type="InterPro" id="IPR044993">
    <property type="entry name" value="BXL"/>
</dbReference>
<dbReference type="PANTHER" id="PTHR42721">
    <property type="entry name" value="SUGAR HYDROLASE-RELATED"/>
    <property type="match status" value="1"/>
</dbReference>
<dbReference type="InterPro" id="IPR002772">
    <property type="entry name" value="Glyco_hydro_3_C"/>
</dbReference>
<dbReference type="PANTHER" id="PTHR42721:SF3">
    <property type="entry name" value="BETA-D-XYLOSIDASE 5-RELATED"/>
    <property type="match status" value="1"/>
</dbReference>
<keyword evidence="2" id="KW-0732">Signal</keyword>
<dbReference type="Pfam" id="PF14310">
    <property type="entry name" value="Fn3-like"/>
    <property type="match status" value="1"/>
</dbReference>
<gene>
    <name evidence="5" type="ORF">ACFSAH_07405</name>
</gene>
<organism evidence="5 6">
    <name type="scientific">Pseudopedobacter beijingensis</name>
    <dbReference type="NCBI Taxonomy" id="1207056"/>
    <lineage>
        <taxon>Bacteria</taxon>
        <taxon>Pseudomonadati</taxon>
        <taxon>Bacteroidota</taxon>
        <taxon>Sphingobacteriia</taxon>
        <taxon>Sphingobacteriales</taxon>
        <taxon>Sphingobacteriaceae</taxon>
        <taxon>Pseudopedobacter</taxon>
    </lineage>
</organism>
<dbReference type="Pfam" id="PF00933">
    <property type="entry name" value="Glyco_hydro_3"/>
    <property type="match status" value="1"/>
</dbReference>
<dbReference type="EMBL" id="JBHUDG010000006">
    <property type="protein sequence ID" value="MFD1629695.1"/>
    <property type="molecule type" value="Genomic_DNA"/>
</dbReference>
<dbReference type="PRINTS" id="PR00133">
    <property type="entry name" value="GLHYDRLASE3"/>
</dbReference>
<proteinExistence type="inferred from homology"/>
<comment type="caution">
    <text evidence="5">The sequence shown here is derived from an EMBL/GenBank/DDBJ whole genome shotgun (WGS) entry which is preliminary data.</text>
</comment>
<dbReference type="Pfam" id="PF01915">
    <property type="entry name" value="Glyco_hydro_3_C"/>
    <property type="match status" value="1"/>
</dbReference>
<dbReference type="GO" id="GO:0016787">
    <property type="term" value="F:hydrolase activity"/>
    <property type="evidence" value="ECO:0007669"/>
    <property type="project" value="UniProtKB-KW"/>
</dbReference>
<accession>A0ABW4IAB8</accession>
<sequence>MKQKFIIAGLVTAIYTASSFAPPSKIYKKGWIDLNKNGKKDIYEDPSRSVDDRVNDLIAQMNLNEKTNQMATLYGYKRILKDSLPTANWKNEIWKDGVANIDEHLNGFINWTQLETKLDLVTDMKKHVWAMNETQRFFIEQTRLGIPVDFTNEGIRGIEAYEATGFPTQLNMGMTWNRLLVRKMGEITGKEARALGYTNVYAPILDVARDQRWGRLEEVYGEDPYLTARLGVEMALGIQGAGAASTPKHFAVYSANKGAREGLARTDPQVSPREVEDILLYPFRKVIKEANIMGVMSSYNDYNGVPVSGSKYWLIDRLRTDMGFTGYVVSDSDALEYLYNKHHVAADLKEAVYQAFMAGMNVRTTFRTPDSIIYNLRELVNEGRIPMDTIDSRVKDVLRVKFKLGLFDEPYVKSAENTLKLVNSAAHQQIALQASREGIVLLKNKNNALPLTKNIGKVAVIGPNVIDNDYAHTHYGPLMSKSVNMLEGIQNKIGKDRVLYAKGVELIDKNWPESEIFPEAPDAAEQAMIDEAVKQAKAADLVVLFIGGNTKTAGENKSRTSLDLPGHQLDLVKAIHATGKPYVVVLIGSQPVSINWVEKYAPAIVYAGYPGVHGGTAVADVLFGDYNPGGKLTLTFPKSVGQLPLNFPTKPNAQTDEGETARVKGLLYPFGYGLSYTQFQYSNLKINNQLTAQDKVHISVDVTNTGKVAGEEVAQLYIRDVLSSVTTYEKLLKGFERTSLKPGETKTIQFTIESDDLKLWNRDMQRVVEPGDFKVMVGSSSEDIRQTGIFTVL</sequence>
<dbReference type="InterPro" id="IPR013783">
    <property type="entry name" value="Ig-like_fold"/>
</dbReference>